<dbReference type="AlphaFoldDB" id="A0A0A9RZI7"/>
<organism evidence="1">
    <name type="scientific">Arundo donax</name>
    <name type="common">Giant reed</name>
    <name type="synonym">Donax arundinaceus</name>
    <dbReference type="NCBI Taxonomy" id="35708"/>
    <lineage>
        <taxon>Eukaryota</taxon>
        <taxon>Viridiplantae</taxon>
        <taxon>Streptophyta</taxon>
        <taxon>Embryophyta</taxon>
        <taxon>Tracheophyta</taxon>
        <taxon>Spermatophyta</taxon>
        <taxon>Magnoliopsida</taxon>
        <taxon>Liliopsida</taxon>
        <taxon>Poales</taxon>
        <taxon>Poaceae</taxon>
        <taxon>PACMAD clade</taxon>
        <taxon>Arundinoideae</taxon>
        <taxon>Arundineae</taxon>
        <taxon>Arundo</taxon>
    </lineage>
</organism>
<evidence type="ECO:0000313" key="1">
    <source>
        <dbReference type="EMBL" id="JAD19190.1"/>
    </source>
</evidence>
<proteinExistence type="predicted"/>
<accession>A0A0A9RZI7</accession>
<protein>
    <submittedName>
        <fullName evidence="1">Uncharacterized protein</fullName>
    </submittedName>
</protein>
<dbReference type="EMBL" id="GBRH01278705">
    <property type="protein sequence ID" value="JAD19190.1"/>
    <property type="molecule type" value="Transcribed_RNA"/>
</dbReference>
<reference evidence="1" key="1">
    <citation type="submission" date="2014-09" db="EMBL/GenBank/DDBJ databases">
        <authorList>
            <person name="Magalhaes I.L.F."/>
            <person name="Oliveira U."/>
            <person name="Santos F.R."/>
            <person name="Vidigal T.H.D.A."/>
            <person name="Brescovit A.D."/>
            <person name="Santos A.J."/>
        </authorList>
    </citation>
    <scope>NUCLEOTIDE SEQUENCE</scope>
    <source>
        <tissue evidence="1">Shoot tissue taken approximately 20 cm above the soil surface</tissue>
    </source>
</reference>
<sequence>MSHSKFARLLSGEICSMSMRLIPVHYTRVPNHHRRQGPFAGIHLHYMKSLS</sequence>
<reference evidence="1" key="2">
    <citation type="journal article" date="2015" name="Data Brief">
        <title>Shoot transcriptome of the giant reed, Arundo donax.</title>
        <authorList>
            <person name="Barrero R.A."/>
            <person name="Guerrero F.D."/>
            <person name="Moolhuijzen P."/>
            <person name="Goolsby J.A."/>
            <person name="Tidwell J."/>
            <person name="Bellgard S.E."/>
            <person name="Bellgard M.I."/>
        </authorList>
    </citation>
    <scope>NUCLEOTIDE SEQUENCE</scope>
    <source>
        <tissue evidence="1">Shoot tissue taken approximately 20 cm above the soil surface</tissue>
    </source>
</reference>
<name>A0A0A9RZI7_ARUDO</name>